<dbReference type="PANTHER" id="PTHR43460">
    <property type="entry name" value="METHYLTRANSFERASE"/>
    <property type="match status" value="1"/>
</dbReference>
<evidence type="ECO:0000313" key="2">
    <source>
        <dbReference type="EMBL" id="CAF1167295.1"/>
    </source>
</evidence>
<comment type="caution">
    <text evidence="2">The sequence shown here is derived from an EMBL/GenBank/DDBJ whole genome shotgun (WGS) entry which is preliminary data.</text>
</comment>
<dbReference type="SUPFAM" id="SSF53474">
    <property type="entry name" value="alpha/beta-Hydrolases"/>
    <property type="match status" value="1"/>
</dbReference>
<evidence type="ECO:0000313" key="3">
    <source>
        <dbReference type="Proteomes" id="UP000663864"/>
    </source>
</evidence>
<proteinExistence type="predicted"/>
<accession>A0A814TVA8</accession>
<gene>
    <name evidence="2" type="ORF">ZHD862_LOCUS21018</name>
</gene>
<name>A0A814TVA8_9BILA</name>
<dbReference type="InterPro" id="IPR029063">
    <property type="entry name" value="SAM-dependent_MTases_sf"/>
</dbReference>
<dbReference type="Gene3D" id="3.40.50.1820">
    <property type="entry name" value="alpha/beta hydrolase"/>
    <property type="match status" value="2"/>
</dbReference>
<dbReference type="InterPro" id="IPR052939">
    <property type="entry name" value="23S_rRNA_MeTrnsfrase_RlmA"/>
</dbReference>
<evidence type="ECO:0000259" key="1">
    <source>
        <dbReference type="Pfam" id="PF07859"/>
    </source>
</evidence>
<dbReference type="Pfam" id="PF07859">
    <property type="entry name" value="Abhydrolase_3"/>
    <property type="match status" value="1"/>
</dbReference>
<dbReference type="Proteomes" id="UP000663864">
    <property type="component" value="Unassembled WGS sequence"/>
</dbReference>
<dbReference type="PANTHER" id="PTHR43460:SF1">
    <property type="entry name" value="METHYLTRANSFERASE TYPE 11 DOMAIN-CONTAINING PROTEIN"/>
    <property type="match status" value="1"/>
</dbReference>
<dbReference type="InterPro" id="IPR029058">
    <property type="entry name" value="AB_hydrolase_fold"/>
</dbReference>
<organism evidence="2 3">
    <name type="scientific">Rotaria sordida</name>
    <dbReference type="NCBI Taxonomy" id="392033"/>
    <lineage>
        <taxon>Eukaryota</taxon>
        <taxon>Metazoa</taxon>
        <taxon>Spiralia</taxon>
        <taxon>Gnathifera</taxon>
        <taxon>Rotifera</taxon>
        <taxon>Eurotatoria</taxon>
        <taxon>Bdelloidea</taxon>
        <taxon>Philodinida</taxon>
        <taxon>Philodinidae</taxon>
        <taxon>Rotaria</taxon>
    </lineage>
</organism>
<dbReference type="Gene3D" id="3.40.50.150">
    <property type="entry name" value="Vaccinia Virus protein VP39"/>
    <property type="match status" value="1"/>
</dbReference>
<dbReference type="GO" id="GO:0016787">
    <property type="term" value="F:hydrolase activity"/>
    <property type="evidence" value="ECO:0007669"/>
    <property type="project" value="InterPro"/>
</dbReference>
<feature type="domain" description="Alpha/beta hydrolase fold-3" evidence="1">
    <location>
        <begin position="312"/>
        <end position="480"/>
    </location>
</feature>
<dbReference type="AlphaFoldDB" id="A0A814TVA8"/>
<dbReference type="SUPFAM" id="SSF53335">
    <property type="entry name" value="S-adenosyl-L-methionine-dependent methyltransferases"/>
    <property type="match status" value="1"/>
</dbReference>
<protein>
    <recommendedName>
        <fullName evidence="1">Alpha/beta hydrolase fold-3 domain-containing protein</fullName>
    </recommendedName>
</protein>
<dbReference type="EMBL" id="CAJNOT010001225">
    <property type="protein sequence ID" value="CAF1167295.1"/>
    <property type="molecule type" value="Genomic_DNA"/>
</dbReference>
<sequence length="504" mass="57512">MADDQALVASWLHEESTWQQQFRGWDFSQLTSSGRISFNMSEEQLGWDYTKIICQTVAQFADSNDENKSNEIYLLDLGTGGGEYLEGILARLSSNEKKLIVYATESYEPNFRLAKQRLTHYGVTVIQSESDSLNSLLPFTDDGPKFDLIISRHTCYNIREVDRLLKFKTGIFITQQVDGTSGQDLIELFGHQPQWPFFTLAYASLTLKNQAPSMKLIRAQESETKDPRFNNETLAFLQFLSQNPPPQDNEVEKMRLYMDGIHQKINKKLHETFKGTIEEKIVKTNSTEIPINIYTPLNVNKDKLVIYFHGGEYRLGPEYKYPIWLDDALEVTQHIIQNRTAYGVNETAKIGVAGDSAGGMISASLSHLLKGIDFQILIYAALDILGEMPSYKEFTKPMYFLTPEFMKWFTTHAFHNLDEVKDPRVSVLLNRTFKDLPPCLFIVADLDILRDGNLEYQKLLEKAGVQTKLVLMKDVIHVFFTLPGIFPQSCAEAVDAIRDFMASI</sequence>
<reference evidence="2" key="1">
    <citation type="submission" date="2021-02" db="EMBL/GenBank/DDBJ databases">
        <authorList>
            <person name="Nowell W R."/>
        </authorList>
    </citation>
    <scope>NUCLEOTIDE SEQUENCE</scope>
</reference>
<dbReference type="InterPro" id="IPR013094">
    <property type="entry name" value="AB_hydrolase_3"/>
</dbReference>
<dbReference type="CDD" id="cd02440">
    <property type="entry name" value="AdoMet_MTases"/>
    <property type="match status" value="1"/>
</dbReference>